<sequence length="270" mass="31507">VEMVEEYFLSIIFPYYLIEPNLSVKGIKKLGFSSFCINICSIFGKNYSDIVNKFLNQKDETINLLKKKFGINNFKSKLANAQENLNTFNRNDLIKIGRSLPKDKSHPSLNLDNNDSQILLIKFKDFLSKIKRIFEITSNSALSQMLNLSKHYFSVNLRRISLGKIKILNLLKNLRVWNIIFLNEIELNNSFKIEQYKTSFNTFFNIVLGYSKKIYLRQYNYYKGIANNKGLIFKTSFEDFFNQILCGDKPTSILECELWNGIQGQESIFV</sequence>
<feature type="non-terminal residue" evidence="1">
    <location>
        <position position="1"/>
    </location>
</feature>
<comment type="caution">
    <text evidence="1">The sequence shown here is derived from an EMBL/GenBank/DDBJ whole genome shotgun (WGS) entry which is preliminary data.</text>
</comment>
<reference evidence="1" key="1">
    <citation type="journal article" date="2014" name="Front. Microbiol.">
        <title>High frequency of phylogenetically diverse reductive dehalogenase-homologous genes in deep subseafloor sedimentary metagenomes.</title>
        <authorList>
            <person name="Kawai M."/>
            <person name="Futagami T."/>
            <person name="Toyoda A."/>
            <person name="Takaki Y."/>
            <person name="Nishi S."/>
            <person name="Hori S."/>
            <person name="Arai W."/>
            <person name="Tsubouchi T."/>
            <person name="Morono Y."/>
            <person name="Uchiyama I."/>
            <person name="Ito T."/>
            <person name="Fujiyama A."/>
            <person name="Inagaki F."/>
            <person name="Takami H."/>
        </authorList>
    </citation>
    <scope>NUCLEOTIDE SEQUENCE</scope>
    <source>
        <strain evidence="1">Expedition CK06-06</strain>
    </source>
</reference>
<evidence type="ECO:0000313" key="1">
    <source>
        <dbReference type="EMBL" id="GAG04009.1"/>
    </source>
</evidence>
<accession>X0UE40</accession>
<protein>
    <submittedName>
        <fullName evidence="1">Uncharacterized protein</fullName>
    </submittedName>
</protein>
<dbReference type="AlphaFoldDB" id="X0UE40"/>
<organism evidence="1">
    <name type="scientific">marine sediment metagenome</name>
    <dbReference type="NCBI Taxonomy" id="412755"/>
    <lineage>
        <taxon>unclassified sequences</taxon>
        <taxon>metagenomes</taxon>
        <taxon>ecological metagenomes</taxon>
    </lineage>
</organism>
<dbReference type="EMBL" id="BARS01022786">
    <property type="protein sequence ID" value="GAG04009.1"/>
    <property type="molecule type" value="Genomic_DNA"/>
</dbReference>
<gene>
    <name evidence="1" type="ORF">S01H1_36380</name>
</gene>
<name>X0UE40_9ZZZZ</name>
<proteinExistence type="predicted"/>
<feature type="non-terminal residue" evidence="1">
    <location>
        <position position="270"/>
    </location>
</feature>